<reference evidence="2 3" key="1">
    <citation type="submission" date="2019-05" db="EMBL/GenBank/DDBJ databases">
        <title>Another draft genome of Portunus trituberculatus and its Hox gene families provides insights of decapod evolution.</title>
        <authorList>
            <person name="Jeong J.-H."/>
            <person name="Song I."/>
            <person name="Kim S."/>
            <person name="Choi T."/>
            <person name="Kim D."/>
            <person name="Ryu S."/>
            <person name="Kim W."/>
        </authorList>
    </citation>
    <scope>NUCLEOTIDE SEQUENCE [LARGE SCALE GENOMIC DNA]</scope>
    <source>
        <tissue evidence="2">Muscle</tissue>
    </source>
</reference>
<dbReference type="Proteomes" id="UP000324222">
    <property type="component" value="Unassembled WGS sequence"/>
</dbReference>
<evidence type="ECO:0000313" key="2">
    <source>
        <dbReference type="EMBL" id="MPC22758.1"/>
    </source>
</evidence>
<feature type="compositionally biased region" description="Low complexity" evidence="1">
    <location>
        <begin position="21"/>
        <end position="44"/>
    </location>
</feature>
<protein>
    <submittedName>
        <fullName evidence="2">Uncharacterized protein</fullName>
    </submittedName>
</protein>
<organism evidence="2 3">
    <name type="scientific">Portunus trituberculatus</name>
    <name type="common">Swimming crab</name>
    <name type="synonym">Neptunus trituberculatus</name>
    <dbReference type="NCBI Taxonomy" id="210409"/>
    <lineage>
        <taxon>Eukaryota</taxon>
        <taxon>Metazoa</taxon>
        <taxon>Ecdysozoa</taxon>
        <taxon>Arthropoda</taxon>
        <taxon>Crustacea</taxon>
        <taxon>Multicrustacea</taxon>
        <taxon>Malacostraca</taxon>
        <taxon>Eumalacostraca</taxon>
        <taxon>Eucarida</taxon>
        <taxon>Decapoda</taxon>
        <taxon>Pleocyemata</taxon>
        <taxon>Brachyura</taxon>
        <taxon>Eubrachyura</taxon>
        <taxon>Portunoidea</taxon>
        <taxon>Portunidae</taxon>
        <taxon>Portuninae</taxon>
        <taxon>Portunus</taxon>
    </lineage>
</organism>
<evidence type="ECO:0000313" key="3">
    <source>
        <dbReference type="Proteomes" id="UP000324222"/>
    </source>
</evidence>
<gene>
    <name evidence="2" type="ORF">E2C01_015782</name>
</gene>
<dbReference type="EMBL" id="VSRR010001122">
    <property type="protein sequence ID" value="MPC22758.1"/>
    <property type="molecule type" value="Genomic_DNA"/>
</dbReference>
<keyword evidence="3" id="KW-1185">Reference proteome</keyword>
<sequence length="130" mass="14234">MSKDFLLNQETSPLTFLPAIPSPITSTTTTTTPTTTTMTNTAPPQRTSGEEMSVVVNLQDPLAQRSLAPHVHRHEGPRLPAKGYSVLLLLKALRETEEAKDKSLTWKPACELSWGRWASRVDLVPAGDAK</sequence>
<name>A0A5B7DMU0_PORTR</name>
<accession>A0A5B7DMU0</accession>
<proteinExistence type="predicted"/>
<feature type="region of interest" description="Disordered" evidence="1">
    <location>
        <begin position="21"/>
        <end position="52"/>
    </location>
</feature>
<comment type="caution">
    <text evidence="2">The sequence shown here is derived from an EMBL/GenBank/DDBJ whole genome shotgun (WGS) entry which is preliminary data.</text>
</comment>
<evidence type="ECO:0000256" key="1">
    <source>
        <dbReference type="SAM" id="MobiDB-lite"/>
    </source>
</evidence>
<dbReference type="AlphaFoldDB" id="A0A5B7DMU0"/>